<keyword evidence="2" id="KW-1133">Transmembrane helix</keyword>
<dbReference type="Pfam" id="PF05359">
    <property type="entry name" value="DUF748"/>
    <property type="match status" value="2"/>
</dbReference>
<feature type="region of interest" description="Disordered" evidence="1">
    <location>
        <begin position="1245"/>
        <end position="1269"/>
    </location>
</feature>
<proteinExistence type="predicted"/>
<dbReference type="InterPro" id="IPR008023">
    <property type="entry name" value="DUF748"/>
</dbReference>
<dbReference type="EMBL" id="BLVP01000008">
    <property type="protein sequence ID" value="GFM36982.1"/>
    <property type="molecule type" value="Genomic_DNA"/>
</dbReference>
<dbReference type="RefSeq" id="WP_174409644.1">
    <property type="nucleotide sequence ID" value="NZ_BLVP01000008.1"/>
</dbReference>
<feature type="compositionally biased region" description="Gly residues" evidence="1">
    <location>
        <begin position="588"/>
        <end position="606"/>
    </location>
</feature>
<dbReference type="Proteomes" id="UP000503820">
    <property type="component" value="Unassembled WGS sequence"/>
</dbReference>
<feature type="transmembrane region" description="Helical" evidence="2">
    <location>
        <begin position="21"/>
        <end position="45"/>
    </location>
</feature>
<sequence>MVTFHQCREWVRARLGRRSRMVIIVCAALFLVYVAAGFLAAGPVLRSVLTQALTEHLHRETSIGAVRVNPLTYRVQVEDLAVAQKEGEGVMVAFDLLDMRLHALSLFKLAPVLSHLRLVNPQVDVAFLGENEFSFSDLIAPAQETENPHEGNATRESGGVFPFRVNNLAVQNGTVTFRDMPRKVTHVVSELDFSVPFTSSLRGDAEEYVEPSLKALVNGQPVAAVGRTKPFDRTLVTEFVFETEALDLARYWEYVPVKTPLRLVSGTCTAAVTMRFSRPDEEHTQMDVSGMVKLADVQVTAKGKEQPVLGFSLFSVDVESFSLYEGLLSVREVRLESPVVRAGRDAAGTLDWAGYLPSGTAGDVKSAGPSLQADIKRVAVRAGRVEWQDRAVPGGFSKRVQPVVLTATNLTTRKGAAAGLDLAIGDKERVTVKGSVSLDPVRADVDVAVSGVDLAAYGPYWAGLLPLKVDSGVAGVALHAVYDAGLTSKQTSNPAAGQKIDQASGSTPDVRISKASATLENLALRKEENKSPSVSLERLAVTGGQMNLRERTASVEQVLLGKPEVRVVLYPAGLDLVEMFAGQDAAAAGGGGKSANGADSGAGSGSGEDAAAWQARVDRFVVEEGRLAFVDRTLPSPGRIFFNNLTLAVEGVSTDLGQPLPLSFSAAVGGGSAERGNRGMMRVDGTVRPQPMDIQVRVRHENLPLAILDPYVGAYTDVMLAGGVINADLENRVSQAGAEAPLQFASKGNARVNGLLLRDSADSSHVASFTSLEVQKYAASSAESSMRIEEVALNGLQVDARMDKDGVLNILRLLRISGGAEQAGGSGNDTKTQAPEAAVQAGQVAAAEQAQEAGQGSGQAGLTPLFRSIGIDRVRVNNGALRFTDRTLAPPFTSAMTELNVRLDGLSLADDARPAFDLTAKLDNQPLSLKGVANPLVVPIYSDLALKLNGIDLVSLSPYALRSLGYPIERGRLYADVSFMTQDWVLKAHNKIFLQQMRLGERDRSPGAPNIPVRLGLALLGDSAGNVEIDLPISGRLDDPQFLTGGIIFKAFVNLIFRAVTSPFALLGNIVGGVGGDGGGDAQYSVFDPGSARLNEEQLTNLQTVADFLIKKPAIRLEIIGYADPQADARGMVELGLLRAVQAARHDDLSRRQRTAIAVEDVQIAPEEYVEYLTQAYKDAPETENDPRPRGMFGFKDATVEEMEAFLRSRTTVSPADLEELASARAKAVQEAILRLNPELAPRVSLAGGSRKAPEKAGVPAHRAELTVR</sequence>
<gene>
    <name evidence="3" type="ORF">DSM19430T_16660</name>
</gene>
<keyword evidence="2" id="KW-0812">Transmembrane</keyword>
<dbReference type="GO" id="GO:0090313">
    <property type="term" value="P:regulation of protein targeting to membrane"/>
    <property type="evidence" value="ECO:0007669"/>
    <property type="project" value="TreeGrafter"/>
</dbReference>
<feature type="region of interest" description="Disordered" evidence="1">
    <location>
        <begin position="587"/>
        <end position="608"/>
    </location>
</feature>
<reference evidence="3 4" key="1">
    <citation type="submission" date="2020-05" db="EMBL/GenBank/DDBJ databases">
        <title>Draft genome sequence of Desulfovibrio psychrotolerans JS1T.</title>
        <authorList>
            <person name="Ueno A."/>
            <person name="Tamazawa S."/>
            <person name="Tamamura S."/>
            <person name="Murakami T."/>
            <person name="Kiyama T."/>
            <person name="Inomata H."/>
            <person name="Amano Y."/>
            <person name="Miyakawa K."/>
            <person name="Tamaki H."/>
            <person name="Naganuma T."/>
            <person name="Kaneko K."/>
        </authorList>
    </citation>
    <scope>NUCLEOTIDE SEQUENCE [LARGE SCALE GENOMIC DNA]</scope>
    <source>
        <strain evidence="3 4">JS1</strain>
    </source>
</reference>
<protein>
    <recommendedName>
        <fullName evidence="5">DUF748 domain-containing protein</fullName>
    </recommendedName>
</protein>
<dbReference type="InterPro" id="IPR036737">
    <property type="entry name" value="OmpA-like_sf"/>
</dbReference>
<dbReference type="InterPro" id="IPR052894">
    <property type="entry name" value="AsmA-related"/>
</dbReference>
<dbReference type="GO" id="GO:0005886">
    <property type="term" value="C:plasma membrane"/>
    <property type="evidence" value="ECO:0007669"/>
    <property type="project" value="TreeGrafter"/>
</dbReference>
<evidence type="ECO:0000313" key="4">
    <source>
        <dbReference type="Proteomes" id="UP000503820"/>
    </source>
</evidence>
<name>A0A7J0BUW6_9BACT</name>
<organism evidence="3 4">
    <name type="scientific">Desulfovibrio psychrotolerans</name>
    <dbReference type="NCBI Taxonomy" id="415242"/>
    <lineage>
        <taxon>Bacteria</taxon>
        <taxon>Pseudomonadati</taxon>
        <taxon>Thermodesulfobacteriota</taxon>
        <taxon>Desulfovibrionia</taxon>
        <taxon>Desulfovibrionales</taxon>
        <taxon>Desulfovibrionaceae</taxon>
        <taxon>Desulfovibrio</taxon>
    </lineage>
</organism>
<keyword evidence="4" id="KW-1185">Reference proteome</keyword>
<keyword evidence="2" id="KW-0472">Membrane</keyword>
<evidence type="ECO:0000256" key="2">
    <source>
        <dbReference type="SAM" id="Phobius"/>
    </source>
</evidence>
<dbReference type="PANTHER" id="PTHR30441:SF8">
    <property type="entry name" value="DUF748 DOMAIN-CONTAINING PROTEIN"/>
    <property type="match status" value="1"/>
</dbReference>
<dbReference type="PANTHER" id="PTHR30441">
    <property type="entry name" value="DUF748 DOMAIN-CONTAINING PROTEIN"/>
    <property type="match status" value="1"/>
</dbReference>
<dbReference type="Gene3D" id="3.30.1330.60">
    <property type="entry name" value="OmpA-like domain"/>
    <property type="match status" value="1"/>
</dbReference>
<feature type="compositionally biased region" description="Polar residues" evidence="1">
    <location>
        <begin position="489"/>
        <end position="507"/>
    </location>
</feature>
<evidence type="ECO:0000313" key="3">
    <source>
        <dbReference type="EMBL" id="GFM36982.1"/>
    </source>
</evidence>
<feature type="region of interest" description="Disordered" evidence="1">
    <location>
        <begin position="489"/>
        <end position="508"/>
    </location>
</feature>
<dbReference type="AlphaFoldDB" id="A0A7J0BUW6"/>
<comment type="caution">
    <text evidence="3">The sequence shown here is derived from an EMBL/GenBank/DDBJ whole genome shotgun (WGS) entry which is preliminary data.</text>
</comment>
<accession>A0A7J0BUW6</accession>
<evidence type="ECO:0008006" key="5">
    <source>
        <dbReference type="Google" id="ProtNLM"/>
    </source>
</evidence>
<evidence type="ECO:0000256" key="1">
    <source>
        <dbReference type="SAM" id="MobiDB-lite"/>
    </source>
</evidence>
<dbReference type="SUPFAM" id="SSF103088">
    <property type="entry name" value="OmpA-like"/>
    <property type="match status" value="1"/>
</dbReference>